<proteinExistence type="predicted"/>
<evidence type="ECO:0000313" key="2">
    <source>
        <dbReference type="EMBL" id="KWZ43443.1"/>
    </source>
</evidence>
<name>A0ABR5TEQ3_9BURK</name>
<dbReference type="EMBL" id="LNJQ01000001">
    <property type="protein sequence ID" value="KWZ43443.1"/>
    <property type="molecule type" value="Genomic_DNA"/>
</dbReference>
<reference evidence="2 3" key="1">
    <citation type="submission" date="2015-11" db="EMBL/GenBank/DDBJ databases">
        <authorList>
            <person name="Sahl J."/>
            <person name="Wagner D."/>
            <person name="Keim P."/>
        </authorList>
    </citation>
    <scope>NUCLEOTIDE SEQUENCE [LARGE SCALE GENOMIC DNA]</scope>
    <source>
        <strain evidence="2 3">BDU18</strain>
    </source>
</reference>
<sequence>MDGTSATVQQAYAAWVQAVGSIVAIFSGVLLLRYQANLQRRNRLKAVRAIVDMSIELVTRRITMPEDFGEAFDFFISLNAEEIRFAYGALCDIPLHEIDSAHGVRQVGIAIESMRRILAKLESERVRDMSHMTQYAVVANAFKEDVERLKDVSLALSRLK</sequence>
<evidence type="ECO:0000256" key="1">
    <source>
        <dbReference type="SAM" id="Phobius"/>
    </source>
</evidence>
<keyword evidence="1" id="KW-0812">Transmembrane</keyword>
<accession>A0ABR5TEQ3</accession>
<evidence type="ECO:0000313" key="3">
    <source>
        <dbReference type="Proteomes" id="UP000070255"/>
    </source>
</evidence>
<feature type="transmembrane region" description="Helical" evidence="1">
    <location>
        <begin position="12"/>
        <end position="34"/>
    </location>
</feature>
<comment type="caution">
    <text evidence="2">The sequence shown here is derived from an EMBL/GenBank/DDBJ whole genome shotgun (WGS) entry which is preliminary data.</text>
</comment>
<keyword evidence="1" id="KW-0472">Membrane</keyword>
<protein>
    <submittedName>
        <fullName evidence="2">Uncharacterized protein</fullName>
    </submittedName>
</protein>
<dbReference type="Proteomes" id="UP000070255">
    <property type="component" value="Unassembled WGS sequence"/>
</dbReference>
<keyword evidence="3" id="KW-1185">Reference proteome</keyword>
<gene>
    <name evidence="2" type="ORF">WS72_11620</name>
</gene>
<organism evidence="2 3">
    <name type="scientific">Burkholderia savannae</name>
    <dbReference type="NCBI Taxonomy" id="1637837"/>
    <lineage>
        <taxon>Bacteria</taxon>
        <taxon>Pseudomonadati</taxon>
        <taxon>Pseudomonadota</taxon>
        <taxon>Betaproteobacteria</taxon>
        <taxon>Burkholderiales</taxon>
        <taxon>Burkholderiaceae</taxon>
        <taxon>Burkholderia</taxon>
        <taxon>pseudomallei group</taxon>
    </lineage>
</organism>
<dbReference type="RefSeq" id="WP_060820913.1">
    <property type="nucleotide sequence ID" value="NZ_LNJQ01000001.1"/>
</dbReference>
<keyword evidence="1" id="KW-1133">Transmembrane helix</keyword>